<accession>A0A0K9PUE2</accession>
<evidence type="ECO:0000256" key="1">
    <source>
        <dbReference type="ARBA" id="ARBA00023012"/>
    </source>
</evidence>
<dbReference type="EMBL" id="LFYR01000653">
    <property type="protein sequence ID" value="KMZ71855.1"/>
    <property type="molecule type" value="Genomic_DNA"/>
</dbReference>
<evidence type="ECO:0000313" key="5">
    <source>
        <dbReference type="Proteomes" id="UP000036987"/>
    </source>
</evidence>
<dbReference type="GO" id="GO:0009736">
    <property type="term" value="P:cytokinin-activated signaling pathway"/>
    <property type="evidence" value="ECO:0007669"/>
    <property type="project" value="InterPro"/>
</dbReference>
<evidence type="ECO:0000259" key="3">
    <source>
        <dbReference type="PROSITE" id="PS50110"/>
    </source>
</evidence>
<dbReference type="PANTHER" id="PTHR43874">
    <property type="entry name" value="TWO-COMPONENT RESPONSE REGULATOR"/>
    <property type="match status" value="1"/>
</dbReference>
<dbReference type="InterPro" id="IPR045279">
    <property type="entry name" value="ARR-like"/>
</dbReference>
<protein>
    <recommendedName>
        <fullName evidence="3">Response regulatory domain-containing protein</fullName>
    </recommendedName>
</protein>
<name>A0A0K9PUE2_ZOSMR</name>
<dbReference type="InterPro" id="IPR001789">
    <property type="entry name" value="Sig_transdc_resp-reg_receiver"/>
</dbReference>
<dbReference type="Gene3D" id="3.40.50.2300">
    <property type="match status" value="1"/>
</dbReference>
<dbReference type="InterPro" id="IPR011006">
    <property type="entry name" value="CheY-like_superfamily"/>
</dbReference>
<dbReference type="OMA" id="YIAAMVE"/>
<keyword evidence="2" id="KW-0597">Phosphoprotein</keyword>
<dbReference type="STRING" id="29655.A0A0K9PUE2"/>
<feature type="modified residue" description="4-aspartylphosphate" evidence="2">
    <location>
        <position position="66"/>
    </location>
</feature>
<comment type="caution">
    <text evidence="4">The sequence shown here is derived from an EMBL/GenBank/DDBJ whole genome shotgun (WGS) entry which is preliminary data.</text>
</comment>
<dbReference type="PANTHER" id="PTHR43874:SF147">
    <property type="entry name" value="TYPE-A RESPONSE REGULATOR"/>
    <property type="match status" value="1"/>
</dbReference>
<feature type="domain" description="Response regulatory" evidence="3">
    <location>
        <begin position="8"/>
        <end position="133"/>
    </location>
</feature>
<dbReference type="Proteomes" id="UP000036987">
    <property type="component" value="Unassembled WGS sequence"/>
</dbReference>
<proteinExistence type="predicted"/>
<dbReference type="CDD" id="cd17581">
    <property type="entry name" value="REC_typeA_ARR"/>
    <property type="match status" value="1"/>
</dbReference>
<evidence type="ECO:0000313" key="4">
    <source>
        <dbReference type="EMBL" id="KMZ71855.1"/>
    </source>
</evidence>
<evidence type="ECO:0000256" key="2">
    <source>
        <dbReference type="PROSITE-ProRule" id="PRU00169"/>
    </source>
</evidence>
<keyword evidence="5" id="KW-1185">Reference proteome</keyword>
<organism evidence="4 5">
    <name type="scientific">Zostera marina</name>
    <name type="common">Eelgrass</name>
    <dbReference type="NCBI Taxonomy" id="29655"/>
    <lineage>
        <taxon>Eukaryota</taxon>
        <taxon>Viridiplantae</taxon>
        <taxon>Streptophyta</taxon>
        <taxon>Embryophyta</taxon>
        <taxon>Tracheophyta</taxon>
        <taxon>Spermatophyta</taxon>
        <taxon>Magnoliopsida</taxon>
        <taxon>Liliopsida</taxon>
        <taxon>Zosteraceae</taxon>
        <taxon>Zostera</taxon>
    </lineage>
</organism>
<dbReference type="GO" id="GO:0000160">
    <property type="term" value="P:phosphorelay signal transduction system"/>
    <property type="evidence" value="ECO:0007669"/>
    <property type="project" value="UniProtKB-KW"/>
</dbReference>
<reference evidence="5" key="1">
    <citation type="journal article" date="2016" name="Nature">
        <title>The genome of the seagrass Zostera marina reveals angiosperm adaptation to the sea.</title>
        <authorList>
            <person name="Olsen J.L."/>
            <person name="Rouze P."/>
            <person name="Verhelst B."/>
            <person name="Lin Y.-C."/>
            <person name="Bayer T."/>
            <person name="Collen J."/>
            <person name="Dattolo E."/>
            <person name="De Paoli E."/>
            <person name="Dittami S."/>
            <person name="Maumus F."/>
            <person name="Michel G."/>
            <person name="Kersting A."/>
            <person name="Lauritano C."/>
            <person name="Lohaus R."/>
            <person name="Toepel M."/>
            <person name="Tonon T."/>
            <person name="Vanneste K."/>
            <person name="Amirebrahimi M."/>
            <person name="Brakel J."/>
            <person name="Bostroem C."/>
            <person name="Chovatia M."/>
            <person name="Grimwood J."/>
            <person name="Jenkins J.W."/>
            <person name="Jueterbock A."/>
            <person name="Mraz A."/>
            <person name="Stam W.T."/>
            <person name="Tice H."/>
            <person name="Bornberg-Bauer E."/>
            <person name="Green P.J."/>
            <person name="Pearson G.A."/>
            <person name="Procaccini G."/>
            <person name="Duarte C.M."/>
            <person name="Schmutz J."/>
            <person name="Reusch T.B.H."/>
            <person name="Van de Peer Y."/>
        </authorList>
    </citation>
    <scope>NUCLEOTIDE SEQUENCE [LARGE SCALE GENOMIC DNA]</scope>
    <source>
        <strain evidence="5">cv. Finnish</strain>
    </source>
</reference>
<dbReference type="AlphaFoldDB" id="A0A0K9PUE2"/>
<dbReference type="SUPFAM" id="SSF52172">
    <property type="entry name" value="CheY-like"/>
    <property type="match status" value="1"/>
</dbReference>
<keyword evidence="1" id="KW-0902">Two-component regulatory system</keyword>
<dbReference type="PROSITE" id="PS50110">
    <property type="entry name" value="RESPONSE_REGULATORY"/>
    <property type="match status" value="1"/>
</dbReference>
<sequence>MDAKSQMHILVVDDSVVDRKVLERLLKNSSFRVTTADCVKTALEFLGCKDGNTPTKTPMVNLIISDYSMPELTGYDLLKRVKESPALKRIPVVIVSSENIPNRINRCLEEGADDFLIKPLRGSDVSRLCSHVLPLL</sequence>
<dbReference type="SMART" id="SM00448">
    <property type="entry name" value="REC"/>
    <property type="match status" value="1"/>
</dbReference>
<dbReference type="OrthoDB" id="60033at2759"/>
<gene>
    <name evidence="4" type="ORF">ZOSMA_173G00050</name>
</gene>
<dbReference type="Pfam" id="PF00072">
    <property type="entry name" value="Response_reg"/>
    <property type="match status" value="1"/>
</dbReference>